<proteinExistence type="predicted"/>
<keyword evidence="2" id="KW-1185">Reference proteome</keyword>
<reference evidence="1 2" key="1">
    <citation type="submission" date="2024-02" db="EMBL/GenBank/DDBJ databases">
        <authorList>
            <person name="Chen Y."/>
            <person name="Shah S."/>
            <person name="Dougan E. K."/>
            <person name="Thang M."/>
            <person name="Chan C."/>
        </authorList>
    </citation>
    <scope>NUCLEOTIDE SEQUENCE [LARGE SCALE GENOMIC DNA]</scope>
</reference>
<evidence type="ECO:0000313" key="1">
    <source>
        <dbReference type="EMBL" id="CAK9032093.1"/>
    </source>
</evidence>
<dbReference type="EMBL" id="CAXAMN010010557">
    <property type="protein sequence ID" value="CAK9032093.1"/>
    <property type="molecule type" value="Genomic_DNA"/>
</dbReference>
<dbReference type="Proteomes" id="UP001642484">
    <property type="component" value="Unassembled WGS sequence"/>
</dbReference>
<name>A0ABP0KZE5_9DINO</name>
<comment type="caution">
    <text evidence="1">The sequence shown here is derived from an EMBL/GenBank/DDBJ whole genome shotgun (WGS) entry which is preliminary data.</text>
</comment>
<organism evidence="1 2">
    <name type="scientific">Durusdinium trenchii</name>
    <dbReference type="NCBI Taxonomy" id="1381693"/>
    <lineage>
        <taxon>Eukaryota</taxon>
        <taxon>Sar</taxon>
        <taxon>Alveolata</taxon>
        <taxon>Dinophyceae</taxon>
        <taxon>Suessiales</taxon>
        <taxon>Symbiodiniaceae</taxon>
        <taxon>Durusdinium</taxon>
    </lineage>
</organism>
<evidence type="ECO:0000313" key="2">
    <source>
        <dbReference type="Proteomes" id="UP001642484"/>
    </source>
</evidence>
<gene>
    <name evidence="1" type="ORF">CCMP2556_LOCUS18551</name>
</gene>
<protein>
    <submittedName>
        <fullName evidence="1">Uncharacterized protein</fullName>
    </submittedName>
</protein>
<sequence length="193" mass="22847">MVDARLRRLREKKPSGKLNVPAAIHDQWQQGGKARDELRAFFEKYDLNKEVFIAKVVKLIEQRNEDSQEIQSGWFTPDQMKTELKWSQSYIKDAVAYCKKHGLVKKLCLQNKKLAMTRATPNQNLHPPPFYNCLNLFGFLNLVHRPLELRNDKYSEKVFKYFVDYSDKESKKKVYTESQQHTSTEEKALMYMH</sequence>
<accession>A0ABP0KZE5</accession>